<proteinExistence type="inferred from homology"/>
<evidence type="ECO:0000256" key="2">
    <source>
        <dbReference type="ARBA" id="ARBA00010157"/>
    </source>
</evidence>
<feature type="transmembrane region" description="Helical" evidence="8">
    <location>
        <begin position="280"/>
        <end position="301"/>
    </location>
</feature>
<keyword evidence="11" id="KW-1185">Reference proteome</keyword>
<feature type="transmembrane region" description="Helical" evidence="8">
    <location>
        <begin position="537"/>
        <end position="555"/>
    </location>
</feature>
<reference evidence="10 11" key="1">
    <citation type="submission" date="2017-09" db="EMBL/GenBank/DDBJ databases">
        <authorList>
            <person name="Ehlers B."/>
            <person name="Leendertz F.H."/>
        </authorList>
    </citation>
    <scope>NUCLEOTIDE SEQUENCE [LARGE SCALE GENOMIC DNA]</scope>
    <source>
        <strain evidence="10 11">CGMCC 4.7095</strain>
    </source>
</reference>
<feature type="region of interest" description="Disordered" evidence="7">
    <location>
        <begin position="730"/>
        <end position="759"/>
    </location>
</feature>
<evidence type="ECO:0000256" key="4">
    <source>
        <dbReference type="ARBA" id="ARBA00022692"/>
    </source>
</evidence>
<protein>
    <submittedName>
        <fullName evidence="10">Putative drug exporter of the RND superfamily</fullName>
    </submittedName>
</protein>
<keyword evidence="6 8" id="KW-0472">Membrane</keyword>
<keyword evidence="5 8" id="KW-1133">Transmembrane helix</keyword>
<evidence type="ECO:0000313" key="11">
    <source>
        <dbReference type="Proteomes" id="UP000219072"/>
    </source>
</evidence>
<evidence type="ECO:0000259" key="9">
    <source>
        <dbReference type="PROSITE" id="PS50156"/>
    </source>
</evidence>
<dbReference type="RefSeq" id="WP_097232926.1">
    <property type="nucleotide sequence ID" value="NZ_OCNE01000017.1"/>
</dbReference>
<dbReference type="InterPro" id="IPR050545">
    <property type="entry name" value="Mycobact_MmpL"/>
</dbReference>
<evidence type="ECO:0000256" key="7">
    <source>
        <dbReference type="SAM" id="MobiDB-lite"/>
    </source>
</evidence>
<dbReference type="GO" id="GO:0005886">
    <property type="term" value="C:plasma membrane"/>
    <property type="evidence" value="ECO:0007669"/>
    <property type="project" value="UniProtKB-SubCell"/>
</dbReference>
<feature type="transmembrane region" description="Helical" evidence="8">
    <location>
        <begin position="567"/>
        <end position="585"/>
    </location>
</feature>
<feature type="transmembrane region" description="Helical" evidence="8">
    <location>
        <begin position="228"/>
        <end position="252"/>
    </location>
</feature>
<evidence type="ECO:0000256" key="8">
    <source>
        <dbReference type="SAM" id="Phobius"/>
    </source>
</evidence>
<evidence type="ECO:0000256" key="1">
    <source>
        <dbReference type="ARBA" id="ARBA00004651"/>
    </source>
</evidence>
<comment type="similarity">
    <text evidence="2">Belongs to the resistance-nodulation-cell division (RND) (TC 2.A.6) family. MmpL subfamily.</text>
</comment>
<sequence length="759" mass="79489">MLSTWGRLMARRKKWVLLAALLFTALAGALGGGVADRLGAGGYTDSDSASARASAVIGERFATGEANLVLLVETEAGVDRPEAVAAGTALTEALADEEHLAYAESYWSLDRAAALRSDDGTEALVLARIDGDETRAQERVGALADRYEGDRDGLRVRVGGEAQVAVETNEQTQRDLLRAELIIAPVVMVILVLVFRGLVAAALPLAIAAVAVPGTTLILYLLTLVTDVSFLAMNVTIGLGLGLSIDYSLFVVSRYREELARGLPVPDALGAALATAGRTVAFSALTVMLSLAGLLVFPLYFLRSFAYAGMAVTLFAAAAALVVLPALLALVGHRIDALPVLRRRAPVAAAGPGFWHRLATLVMRRPIPLATGVIALLLLLGSPFLRIEFSQADDRVLPESAEAHQVSEAVRQDFPTREAESLSAVAHQPTTGPDADPEALADYAARLSTAPHVSRVDALTGSYVDGSRIAEPADAGARHVADDGSASLVHVVPEVGPFTDEAREMVAAVRATEAAFPVDVTGPAAEFRDTMDALGDALPLALGLVAAATFVLLFLFTGGLLLPLKALVLNALSLTATFGAMVWVFQEGHLSWLVGDFILTGGIVAPVPVLVLCIAFGLSMDYEVFLLSRIKEEYDRDGDNTRAVAVGLERTGRLVTAAAALVAVVFVAFLSSGITYVKLLGLGLALAVLVDATLIRGVLVPAFMRVAGRANWWAPGPLRRLHARIGLAEAGRAGDGGPGPAAPPHPVPPPPPVRSERAP</sequence>
<evidence type="ECO:0000256" key="6">
    <source>
        <dbReference type="ARBA" id="ARBA00023136"/>
    </source>
</evidence>
<dbReference type="PROSITE" id="PS50156">
    <property type="entry name" value="SSD"/>
    <property type="match status" value="1"/>
</dbReference>
<dbReference type="Proteomes" id="UP000219072">
    <property type="component" value="Unassembled WGS sequence"/>
</dbReference>
<feature type="transmembrane region" description="Helical" evidence="8">
    <location>
        <begin position="654"/>
        <end position="674"/>
    </location>
</feature>
<evidence type="ECO:0000256" key="5">
    <source>
        <dbReference type="ARBA" id="ARBA00022989"/>
    </source>
</evidence>
<evidence type="ECO:0000256" key="3">
    <source>
        <dbReference type="ARBA" id="ARBA00022475"/>
    </source>
</evidence>
<feature type="transmembrane region" description="Helical" evidence="8">
    <location>
        <begin position="202"/>
        <end position="222"/>
    </location>
</feature>
<dbReference type="OrthoDB" id="7051771at2"/>
<dbReference type="InterPro" id="IPR000731">
    <property type="entry name" value="SSD"/>
</dbReference>
<comment type="subcellular location">
    <subcellularLocation>
        <location evidence="1">Cell membrane</location>
        <topology evidence="1">Multi-pass membrane protein</topology>
    </subcellularLocation>
</comment>
<dbReference type="AlphaFoldDB" id="A0A286E0R6"/>
<organism evidence="10 11">
    <name type="scientific">Streptomyces zhaozhouensis</name>
    <dbReference type="NCBI Taxonomy" id="1300267"/>
    <lineage>
        <taxon>Bacteria</taxon>
        <taxon>Bacillati</taxon>
        <taxon>Actinomycetota</taxon>
        <taxon>Actinomycetes</taxon>
        <taxon>Kitasatosporales</taxon>
        <taxon>Streptomycetaceae</taxon>
        <taxon>Streptomyces</taxon>
    </lineage>
</organism>
<dbReference type="EMBL" id="OCNE01000017">
    <property type="protein sequence ID" value="SOD64497.1"/>
    <property type="molecule type" value="Genomic_DNA"/>
</dbReference>
<feature type="compositionally biased region" description="Pro residues" evidence="7">
    <location>
        <begin position="740"/>
        <end position="753"/>
    </location>
</feature>
<dbReference type="PANTHER" id="PTHR33406:SF11">
    <property type="entry name" value="MEMBRANE PROTEIN SCO6666-RELATED"/>
    <property type="match status" value="1"/>
</dbReference>
<dbReference type="PANTHER" id="PTHR33406">
    <property type="entry name" value="MEMBRANE PROTEIN MJ1562-RELATED"/>
    <property type="match status" value="1"/>
</dbReference>
<feature type="transmembrane region" description="Helical" evidence="8">
    <location>
        <begin position="367"/>
        <end position="385"/>
    </location>
</feature>
<dbReference type="Gene3D" id="1.20.1640.10">
    <property type="entry name" value="Multidrug efflux transporter AcrB transmembrane domain"/>
    <property type="match status" value="2"/>
</dbReference>
<evidence type="ECO:0000313" key="10">
    <source>
        <dbReference type="EMBL" id="SOD64497.1"/>
    </source>
</evidence>
<dbReference type="InterPro" id="IPR004869">
    <property type="entry name" value="MMPL_dom"/>
</dbReference>
<feature type="transmembrane region" description="Helical" evidence="8">
    <location>
        <begin position="176"/>
        <end position="195"/>
    </location>
</feature>
<gene>
    <name evidence="10" type="ORF">SAMN06297387_11763</name>
</gene>
<keyword evidence="4 8" id="KW-0812">Transmembrane</keyword>
<feature type="transmembrane region" description="Helical" evidence="8">
    <location>
        <begin position="597"/>
        <end position="619"/>
    </location>
</feature>
<feature type="transmembrane region" description="Helical" evidence="8">
    <location>
        <begin position="307"/>
        <end position="332"/>
    </location>
</feature>
<feature type="domain" description="SSD" evidence="9">
    <location>
        <begin position="181"/>
        <end position="330"/>
    </location>
</feature>
<dbReference type="Pfam" id="PF03176">
    <property type="entry name" value="MMPL"/>
    <property type="match status" value="2"/>
</dbReference>
<accession>A0A286E0R6</accession>
<dbReference type="SUPFAM" id="SSF82866">
    <property type="entry name" value="Multidrug efflux transporter AcrB transmembrane domain"/>
    <property type="match status" value="2"/>
</dbReference>
<name>A0A286E0R6_9ACTN</name>
<keyword evidence="3" id="KW-1003">Cell membrane</keyword>
<feature type="transmembrane region" description="Helical" evidence="8">
    <location>
        <begin position="680"/>
        <end position="699"/>
    </location>
</feature>